<keyword evidence="1" id="KW-0175">Coiled coil</keyword>
<dbReference type="PANTHER" id="PTHR30438:SF2">
    <property type="entry name" value="MEMBRANE PROTEIN"/>
    <property type="match status" value="1"/>
</dbReference>
<dbReference type="Gene3D" id="2.40.50.100">
    <property type="match status" value="2"/>
</dbReference>
<dbReference type="SUPFAM" id="SSF111369">
    <property type="entry name" value="HlyD-like secretion proteins"/>
    <property type="match status" value="2"/>
</dbReference>
<dbReference type="EMBL" id="FNVA01000003">
    <property type="protein sequence ID" value="SEG23999.1"/>
    <property type="molecule type" value="Genomic_DNA"/>
</dbReference>
<protein>
    <submittedName>
        <fullName evidence="5">HlyD family secretion protein/HlyD family secretion protein</fullName>
    </submittedName>
</protein>
<evidence type="ECO:0000313" key="5">
    <source>
        <dbReference type="EMBL" id="SEG23999.1"/>
    </source>
</evidence>
<dbReference type="AlphaFoldDB" id="A0A1H5YIM6"/>
<dbReference type="OrthoDB" id="9778236at2"/>
<dbReference type="PRINTS" id="PR01490">
    <property type="entry name" value="RTXTOXIND"/>
</dbReference>
<dbReference type="Proteomes" id="UP000236728">
    <property type="component" value="Unassembled WGS sequence"/>
</dbReference>
<dbReference type="RefSeq" id="WP_160115111.1">
    <property type="nucleotide sequence ID" value="NZ_FNVA01000003.1"/>
</dbReference>
<organism evidence="5 6">
    <name type="scientific">Bryocella elongata</name>
    <dbReference type="NCBI Taxonomy" id="863522"/>
    <lineage>
        <taxon>Bacteria</taxon>
        <taxon>Pseudomonadati</taxon>
        <taxon>Acidobacteriota</taxon>
        <taxon>Terriglobia</taxon>
        <taxon>Terriglobales</taxon>
        <taxon>Acidobacteriaceae</taxon>
        <taxon>Bryocella</taxon>
    </lineage>
</organism>
<dbReference type="GO" id="GO:0005886">
    <property type="term" value="C:plasma membrane"/>
    <property type="evidence" value="ECO:0007669"/>
    <property type="project" value="TreeGrafter"/>
</dbReference>
<dbReference type="PANTHER" id="PTHR30438">
    <property type="entry name" value="36 KDA ANTIGEN-RELATED"/>
    <property type="match status" value="1"/>
</dbReference>
<feature type="transmembrane region" description="Helical" evidence="2">
    <location>
        <begin position="17"/>
        <end position="35"/>
    </location>
</feature>
<keyword evidence="6" id="KW-1185">Reference proteome</keyword>
<reference evidence="5 6" key="1">
    <citation type="submission" date="2016-10" db="EMBL/GenBank/DDBJ databases">
        <authorList>
            <person name="de Groot N.N."/>
        </authorList>
    </citation>
    <scope>NUCLEOTIDE SEQUENCE [LARGE SCALE GENOMIC DNA]</scope>
    <source>
        <strain evidence="5 6">DSM 22489</strain>
    </source>
</reference>
<evidence type="ECO:0000256" key="2">
    <source>
        <dbReference type="SAM" id="Phobius"/>
    </source>
</evidence>
<evidence type="ECO:0000259" key="4">
    <source>
        <dbReference type="Pfam" id="PF25954"/>
    </source>
</evidence>
<keyword evidence="2" id="KW-0472">Membrane</keyword>
<feature type="coiled-coil region" evidence="1">
    <location>
        <begin position="86"/>
        <end position="139"/>
    </location>
</feature>
<evidence type="ECO:0000259" key="3">
    <source>
        <dbReference type="Pfam" id="PF25876"/>
    </source>
</evidence>
<dbReference type="InterPro" id="IPR058792">
    <property type="entry name" value="Beta-barrel_RND_2"/>
</dbReference>
<dbReference type="Pfam" id="PF25954">
    <property type="entry name" value="Beta-barrel_RND_2"/>
    <property type="match status" value="1"/>
</dbReference>
<feature type="domain" description="Multidrug resistance protein MdtA-like alpha-helical hairpin" evidence="3">
    <location>
        <begin position="146"/>
        <end position="200"/>
    </location>
</feature>
<feature type="domain" description="CusB-like beta-barrel" evidence="4">
    <location>
        <begin position="302"/>
        <end position="387"/>
    </location>
</feature>
<sequence>MSEAVEAKSSTASSRRAFVVIAVLVVATLAIVLYLRSQRTPSGLYSGTVEVREMQVGSKIGGRVTQVAVDDGARVQPGDLLVRFEADQLTAERAQAVAQAAQAAAALAKMQRGFRPEEIEQAQANAAQQQAMLAEAKNGPRQQEILEARANYASAQADAHDAQVTYDRMAMLVRGETVSRQQYDDAKAKRDATAQQAEAARQRLLLLEAGTRHEDIEAAQQRYAQAAAQARLTELGNRREDIDAAKAALVAAQAQVTALDAQLREAALYAPATGAIETVSIRPGDLVPPGQIVMTLLEDSELWVKIYVPETDLASLKLNQHATITTDAASGHTFAAHVEEIASQAEFLPRNVETKDDRAHEVFAVKVRVEQPAGLLKSGMAATVHLQ</sequence>
<keyword evidence="2" id="KW-1133">Transmembrane helix</keyword>
<name>A0A1H5YIM6_9BACT</name>
<evidence type="ECO:0000256" key="1">
    <source>
        <dbReference type="SAM" id="Coils"/>
    </source>
</evidence>
<dbReference type="Gene3D" id="1.10.287.470">
    <property type="entry name" value="Helix hairpin bin"/>
    <property type="match status" value="1"/>
</dbReference>
<keyword evidence="2" id="KW-0812">Transmembrane</keyword>
<dbReference type="InterPro" id="IPR058624">
    <property type="entry name" value="MdtA-like_HH"/>
</dbReference>
<dbReference type="Gene3D" id="2.40.30.170">
    <property type="match status" value="1"/>
</dbReference>
<accession>A0A1H5YIM6</accession>
<proteinExistence type="predicted"/>
<dbReference type="Pfam" id="PF25876">
    <property type="entry name" value="HH_MFP_RND"/>
    <property type="match status" value="1"/>
</dbReference>
<gene>
    <name evidence="5" type="ORF">SAMN05421819_2340</name>
</gene>
<evidence type="ECO:0000313" key="6">
    <source>
        <dbReference type="Proteomes" id="UP000236728"/>
    </source>
</evidence>